<dbReference type="EMBL" id="VDGE01000017">
    <property type="protein sequence ID" value="TNC72304.1"/>
    <property type="molecule type" value="Genomic_DNA"/>
</dbReference>
<evidence type="ECO:0000313" key="2">
    <source>
        <dbReference type="Proteomes" id="UP000305681"/>
    </source>
</evidence>
<dbReference type="Pfam" id="PF01987">
    <property type="entry name" value="AIM24"/>
    <property type="match status" value="1"/>
</dbReference>
<dbReference type="Proteomes" id="UP000305681">
    <property type="component" value="Unassembled WGS sequence"/>
</dbReference>
<accession>A0A5C4NBZ9</accession>
<sequence length="229" mass="24470">MAVTPPVSCRLAKALWPGILGESRVTSFRTNTDRLLEVRLQDEKVLAIAGAMVAYTGAIKFEKSLLGGEGLFGALKRKVTNEGMQVMQASGTGTVFFAQNAAEITVMALAGEKLTIESSSLLAYDTSLKTGTSFAGLRGASSGQGLFSTTVEGNGNLAVISRGNLIMLEVTPAHPLRVDPDAFVGFKGDIRQEFVFDVNWRTMIGQSSGESYQHKFTGQGVVFIQPAER</sequence>
<dbReference type="InterPro" id="IPR002838">
    <property type="entry name" value="AIM24"/>
</dbReference>
<dbReference type="PANTHER" id="PTHR38074:SF1">
    <property type="entry name" value="ALTERED INHERITANCE OF MITOCHONDRIA PROTEIN 24, MITOCHONDRIAL"/>
    <property type="match status" value="1"/>
</dbReference>
<reference evidence="1 2" key="1">
    <citation type="submission" date="2019-06" db="EMBL/GenBank/DDBJ databases">
        <title>Genome sequence of Janthinobacterium lividum UCD_MED1.</title>
        <authorList>
            <person name="De Leon M.E."/>
            <person name="Jospin G."/>
        </authorList>
    </citation>
    <scope>NUCLEOTIDE SEQUENCE [LARGE SCALE GENOMIC DNA]</scope>
    <source>
        <strain evidence="1 2">UCD_MED1</strain>
    </source>
</reference>
<gene>
    <name evidence="1" type="ORF">FHI69_26660</name>
</gene>
<dbReference type="PANTHER" id="PTHR38074">
    <property type="entry name" value="ALTERED INHERITANCE OF MITOCHONDRIA PROTEIN 24, MITOCHONDRIAL"/>
    <property type="match status" value="1"/>
</dbReference>
<dbReference type="InterPro" id="IPR036983">
    <property type="entry name" value="AIM24_sf"/>
</dbReference>
<proteinExistence type="predicted"/>
<name>A0A5C4NBZ9_9BURK</name>
<comment type="caution">
    <text evidence="1">The sequence shown here is derived from an EMBL/GenBank/DDBJ whole genome shotgun (WGS) entry which is preliminary data.</text>
</comment>
<protein>
    <submittedName>
        <fullName evidence="1">AIM24 family protein</fullName>
    </submittedName>
</protein>
<organism evidence="1 2">
    <name type="scientific">Janthinobacterium lividum</name>
    <dbReference type="NCBI Taxonomy" id="29581"/>
    <lineage>
        <taxon>Bacteria</taxon>
        <taxon>Pseudomonadati</taxon>
        <taxon>Pseudomonadota</taxon>
        <taxon>Betaproteobacteria</taxon>
        <taxon>Burkholderiales</taxon>
        <taxon>Oxalobacteraceae</taxon>
        <taxon>Janthinobacterium</taxon>
    </lineage>
</organism>
<dbReference type="Gene3D" id="3.60.160.10">
    <property type="entry name" value="Mitochondrial biogenesis AIM24"/>
    <property type="match status" value="1"/>
</dbReference>
<dbReference type="InterPro" id="IPR016031">
    <property type="entry name" value="Trp_RNA-bd_attenuator-like_dom"/>
</dbReference>
<dbReference type="AlphaFoldDB" id="A0A5C4NBZ9"/>
<dbReference type="SUPFAM" id="SSF51219">
    <property type="entry name" value="TRAP-like"/>
    <property type="match status" value="1"/>
</dbReference>
<evidence type="ECO:0000313" key="1">
    <source>
        <dbReference type="EMBL" id="TNC72304.1"/>
    </source>
</evidence>